<comment type="caution">
    <text evidence="1">The sequence shown here is derived from an EMBL/GenBank/DDBJ whole genome shotgun (WGS) entry which is preliminary data.</text>
</comment>
<organism evidence="1 2">
    <name type="scientific">Ralstonia insidiosa</name>
    <dbReference type="NCBI Taxonomy" id="190721"/>
    <lineage>
        <taxon>Bacteria</taxon>
        <taxon>Pseudomonadati</taxon>
        <taxon>Pseudomonadota</taxon>
        <taxon>Betaproteobacteria</taxon>
        <taxon>Burkholderiales</taxon>
        <taxon>Burkholderiaceae</taxon>
        <taxon>Ralstonia</taxon>
    </lineage>
</organism>
<proteinExistence type="predicted"/>
<accession>A0A848P5L1</accession>
<name>A0A848P5L1_9RALS</name>
<evidence type="ECO:0000313" key="2">
    <source>
        <dbReference type="Proteomes" id="UP000575469"/>
    </source>
</evidence>
<reference evidence="1 2" key="1">
    <citation type="submission" date="2020-04" db="EMBL/GenBank/DDBJ databases">
        <title>Ralstonia insidiosa genome sequencing and assembly.</title>
        <authorList>
            <person name="Martins R.C.R."/>
            <person name="Perdigao-Neto L.V."/>
            <person name="Levin A.S.S."/>
            <person name="Costa S.F."/>
        </authorList>
    </citation>
    <scope>NUCLEOTIDE SEQUENCE [LARGE SCALE GENOMIC DNA]</scope>
    <source>
        <strain evidence="1 2">5047</strain>
    </source>
</reference>
<dbReference type="Proteomes" id="UP000575469">
    <property type="component" value="Unassembled WGS sequence"/>
</dbReference>
<sequence>MHETLNQENELTNVVSVQALRTAARDACLIRKNYPRMVSAPEASSANRQTKFSVGLFRIIGGRCAYSFALSNVVIKRRRIFTKHSRSAHFISIFQHALQNSHAAPKRTRCNVFFRVKNYKKSGNPLPRVN</sequence>
<evidence type="ECO:0000313" key="1">
    <source>
        <dbReference type="EMBL" id="NMV40585.1"/>
    </source>
</evidence>
<dbReference type="RefSeq" id="WP_167313389.1">
    <property type="nucleotide sequence ID" value="NZ_JABBZM010000023.1"/>
</dbReference>
<gene>
    <name evidence="1" type="ORF">HGR00_21985</name>
</gene>
<dbReference type="EMBL" id="JABBZM010000023">
    <property type="protein sequence ID" value="NMV40585.1"/>
    <property type="molecule type" value="Genomic_DNA"/>
</dbReference>
<protein>
    <submittedName>
        <fullName evidence="1">Uncharacterized protein</fullName>
    </submittedName>
</protein>
<dbReference type="AlphaFoldDB" id="A0A848P5L1"/>